<sequence length="345" mass="40601">MTKKSSLPSISILTITLNPNPQVFKKVLESIKNQDYPKYLIEHIIVDGGSKKNTISFLKKYGCKLIIKSELREQSEARRVFAVKEARNEIVLWLESDNSLSHNESLRELVQPFMDDNKIFSTFTLHYGINKEMKVLDRYCALLGVSDPVAFYLNKADRETWLTNTYEKGKIIKRRSNYDTVEFNKSNLPTVGDNGFLTRRKVLLKANISFESYLHIDIYVDLLKLGYKRFGVVKKVNIEHDIGKGILNLVRRRVLYVKRYSLSKYINHRRYAVFDFNSSKDVVNLLKYIFYTVTFIQPLFLSTRGFLKIRDTAWFLHPFMCWLFLIYYLRFTSFSLLKLKLSKKL</sequence>
<name>A0A0G0NZX6_9BACT</name>
<dbReference type="PANTHER" id="PTHR22916">
    <property type="entry name" value="GLYCOSYLTRANSFERASE"/>
    <property type="match status" value="1"/>
</dbReference>
<keyword evidence="1" id="KW-0472">Membrane</keyword>
<dbReference type="InterPro" id="IPR001173">
    <property type="entry name" value="Glyco_trans_2-like"/>
</dbReference>
<organism evidence="3 4">
    <name type="scientific">Candidatus Woesebacteria bacterium GW2011_GWB1_39_10</name>
    <dbReference type="NCBI Taxonomy" id="1618572"/>
    <lineage>
        <taxon>Bacteria</taxon>
        <taxon>Candidatus Woeseibacteriota</taxon>
    </lineage>
</organism>
<reference evidence="3 4" key="1">
    <citation type="journal article" date="2015" name="Nature">
        <title>rRNA introns, odd ribosomes, and small enigmatic genomes across a large radiation of phyla.</title>
        <authorList>
            <person name="Brown C.T."/>
            <person name="Hug L.A."/>
            <person name="Thomas B.C."/>
            <person name="Sharon I."/>
            <person name="Castelle C.J."/>
            <person name="Singh A."/>
            <person name="Wilkins M.J."/>
            <person name="Williams K.H."/>
            <person name="Banfield J.F."/>
        </authorList>
    </citation>
    <scope>NUCLEOTIDE SEQUENCE [LARGE SCALE GENOMIC DNA]</scope>
</reference>
<evidence type="ECO:0000259" key="2">
    <source>
        <dbReference type="Pfam" id="PF00535"/>
    </source>
</evidence>
<comment type="caution">
    <text evidence="3">The sequence shown here is derived from an EMBL/GenBank/DDBJ whole genome shotgun (WGS) entry which is preliminary data.</text>
</comment>
<feature type="domain" description="Glycosyltransferase 2-like" evidence="2">
    <location>
        <begin position="11"/>
        <end position="159"/>
    </location>
</feature>
<accession>A0A0G0NZX6</accession>
<dbReference type="STRING" id="1618572.UT17_C0008G0010"/>
<evidence type="ECO:0000313" key="4">
    <source>
        <dbReference type="Proteomes" id="UP000034774"/>
    </source>
</evidence>
<dbReference type="EMBL" id="LBVU01000008">
    <property type="protein sequence ID" value="KKQ91424.1"/>
    <property type="molecule type" value="Genomic_DNA"/>
</dbReference>
<gene>
    <name evidence="3" type="ORF">UT17_C0008G0010</name>
</gene>
<dbReference type="Gene3D" id="3.90.550.10">
    <property type="entry name" value="Spore Coat Polysaccharide Biosynthesis Protein SpsA, Chain A"/>
    <property type="match status" value="1"/>
</dbReference>
<feature type="transmembrane region" description="Helical" evidence="1">
    <location>
        <begin position="313"/>
        <end position="337"/>
    </location>
</feature>
<keyword evidence="1" id="KW-1133">Transmembrane helix</keyword>
<dbReference type="Proteomes" id="UP000034774">
    <property type="component" value="Unassembled WGS sequence"/>
</dbReference>
<dbReference type="Pfam" id="PF00535">
    <property type="entry name" value="Glycos_transf_2"/>
    <property type="match status" value="1"/>
</dbReference>
<keyword evidence="3" id="KW-0808">Transferase</keyword>
<dbReference type="SUPFAM" id="SSF53448">
    <property type="entry name" value="Nucleotide-diphospho-sugar transferases"/>
    <property type="match status" value="1"/>
</dbReference>
<evidence type="ECO:0000256" key="1">
    <source>
        <dbReference type="SAM" id="Phobius"/>
    </source>
</evidence>
<dbReference type="InterPro" id="IPR029044">
    <property type="entry name" value="Nucleotide-diphossugar_trans"/>
</dbReference>
<dbReference type="GO" id="GO:0016740">
    <property type="term" value="F:transferase activity"/>
    <property type="evidence" value="ECO:0007669"/>
    <property type="project" value="UniProtKB-KW"/>
</dbReference>
<protein>
    <submittedName>
        <fullName evidence="3">Glycosyl transferase</fullName>
    </submittedName>
</protein>
<keyword evidence="1" id="KW-0812">Transmembrane</keyword>
<proteinExistence type="predicted"/>
<evidence type="ECO:0000313" key="3">
    <source>
        <dbReference type="EMBL" id="KKQ91424.1"/>
    </source>
</evidence>
<dbReference type="AlphaFoldDB" id="A0A0G0NZX6"/>